<sequence length="388" mass="43039">MMKRIVRFVVMLASLALLYTGYRVAAHNGWIIVTRGQRSFDLGTEPAFRLNDGRLSILVVGDTGEQSRNRQQVAAAMAAHAGWSSPNAAFLLGDNFYEQGVASVDDARFDQDFEQLFPADCFRCPFYVCLGNHDYQGNVQAQVDYTQHSERWKMPERYYRTRLSSADVTVDVFVVDTVAIHLNHASTGQQLRWLEENLLGSEADWQFVLGHHPILTGGKHEPSPQVARLLAPIFRQCGVDLYLSGHDHDLQLSDSGDGWWQVVSGAGSKLRSTSWIEQTVFARAAPGFCWLLIEPARLHVSFYSPNDRLFSTSILRSPSNASSPDSRLGTHCRAGSASGRRIASLPLRIAPPSPTRQDFPPRSQAPAWERTASLALPANAALQASPFE</sequence>
<dbReference type="Gene3D" id="3.60.21.10">
    <property type="match status" value="1"/>
</dbReference>
<accession>A0A5M6CUI4</accession>
<feature type="region of interest" description="Disordered" evidence="3">
    <location>
        <begin position="348"/>
        <end position="367"/>
    </location>
</feature>
<evidence type="ECO:0000256" key="3">
    <source>
        <dbReference type="SAM" id="MobiDB-lite"/>
    </source>
</evidence>
<evidence type="ECO:0000313" key="6">
    <source>
        <dbReference type="Proteomes" id="UP000324479"/>
    </source>
</evidence>
<keyword evidence="1" id="KW-0732">Signal</keyword>
<evidence type="ECO:0000259" key="4">
    <source>
        <dbReference type="Pfam" id="PF00149"/>
    </source>
</evidence>
<organism evidence="5 6">
    <name type="scientific">Roseiconus nitratireducens</name>
    <dbReference type="NCBI Taxonomy" id="2605748"/>
    <lineage>
        <taxon>Bacteria</taxon>
        <taxon>Pseudomonadati</taxon>
        <taxon>Planctomycetota</taxon>
        <taxon>Planctomycetia</taxon>
        <taxon>Pirellulales</taxon>
        <taxon>Pirellulaceae</taxon>
        <taxon>Roseiconus</taxon>
    </lineage>
</organism>
<evidence type="ECO:0000313" key="5">
    <source>
        <dbReference type="EMBL" id="KAA5538917.1"/>
    </source>
</evidence>
<keyword evidence="2" id="KW-0378">Hydrolase</keyword>
<keyword evidence="6" id="KW-1185">Reference proteome</keyword>
<dbReference type="InterPro" id="IPR051558">
    <property type="entry name" value="Metallophosphoesterase_PAP"/>
</dbReference>
<protein>
    <recommendedName>
        <fullName evidence="4">Calcineurin-like phosphoesterase domain-containing protein</fullName>
    </recommendedName>
</protein>
<proteinExistence type="predicted"/>
<dbReference type="GO" id="GO:0016787">
    <property type="term" value="F:hydrolase activity"/>
    <property type="evidence" value="ECO:0007669"/>
    <property type="project" value="UniProtKB-KW"/>
</dbReference>
<feature type="domain" description="Calcineurin-like phosphoesterase" evidence="4">
    <location>
        <begin position="56"/>
        <end position="249"/>
    </location>
</feature>
<dbReference type="PANTHER" id="PTHR10161">
    <property type="entry name" value="TARTRATE-RESISTANT ACID PHOSPHATASE TYPE 5"/>
    <property type="match status" value="1"/>
</dbReference>
<gene>
    <name evidence="5" type="ORF">FYK55_26130</name>
</gene>
<dbReference type="EMBL" id="VWOX01000024">
    <property type="protein sequence ID" value="KAA5538917.1"/>
    <property type="molecule type" value="Genomic_DNA"/>
</dbReference>
<dbReference type="AlphaFoldDB" id="A0A5M6CUI4"/>
<dbReference type="Pfam" id="PF00149">
    <property type="entry name" value="Metallophos"/>
    <property type="match status" value="1"/>
</dbReference>
<comment type="caution">
    <text evidence="5">The sequence shown here is derived from an EMBL/GenBank/DDBJ whole genome shotgun (WGS) entry which is preliminary data.</text>
</comment>
<feature type="region of interest" description="Disordered" evidence="3">
    <location>
        <begin position="318"/>
        <end position="337"/>
    </location>
</feature>
<name>A0A5M6CUI4_9BACT</name>
<evidence type="ECO:0000256" key="2">
    <source>
        <dbReference type="ARBA" id="ARBA00022801"/>
    </source>
</evidence>
<evidence type="ECO:0000256" key="1">
    <source>
        <dbReference type="ARBA" id="ARBA00022729"/>
    </source>
</evidence>
<dbReference type="PANTHER" id="PTHR10161:SF14">
    <property type="entry name" value="TARTRATE-RESISTANT ACID PHOSPHATASE TYPE 5"/>
    <property type="match status" value="1"/>
</dbReference>
<dbReference type="InterPro" id="IPR004843">
    <property type="entry name" value="Calcineurin-like_PHP"/>
</dbReference>
<dbReference type="InterPro" id="IPR029052">
    <property type="entry name" value="Metallo-depent_PP-like"/>
</dbReference>
<dbReference type="SUPFAM" id="SSF56300">
    <property type="entry name" value="Metallo-dependent phosphatases"/>
    <property type="match status" value="1"/>
</dbReference>
<dbReference type="Proteomes" id="UP000324479">
    <property type="component" value="Unassembled WGS sequence"/>
</dbReference>
<dbReference type="RefSeq" id="WP_150079588.1">
    <property type="nucleotide sequence ID" value="NZ_VWOX01000024.1"/>
</dbReference>
<reference evidence="5 6" key="1">
    <citation type="submission" date="2019-08" db="EMBL/GenBank/DDBJ databases">
        <authorList>
            <person name="Dhanesh K."/>
            <person name="Kumar G."/>
            <person name="Sasikala C."/>
            <person name="Venkata Ramana C."/>
        </authorList>
    </citation>
    <scope>NUCLEOTIDE SEQUENCE [LARGE SCALE GENOMIC DNA]</scope>
    <source>
        <strain evidence="5 6">JC645</strain>
    </source>
</reference>